<protein>
    <recommendedName>
        <fullName evidence="5">RecF/RecN/SMC N-terminal domain-containing protein</fullName>
    </recommendedName>
</protein>
<dbReference type="EMBL" id="LGHB01000019">
    <property type="protein sequence ID" value="KUK96146.1"/>
    <property type="molecule type" value="Genomic_DNA"/>
</dbReference>
<evidence type="ECO:0000256" key="4">
    <source>
        <dbReference type="SAM" id="MobiDB-lite"/>
    </source>
</evidence>
<evidence type="ECO:0000259" key="5">
    <source>
        <dbReference type="Pfam" id="PF02463"/>
    </source>
</evidence>
<dbReference type="AlphaFoldDB" id="A0A117MC94"/>
<evidence type="ECO:0000256" key="2">
    <source>
        <dbReference type="ARBA" id="ARBA00049666"/>
    </source>
</evidence>
<dbReference type="InterPro" id="IPR003395">
    <property type="entry name" value="RecF/RecN/SMC_N"/>
</dbReference>
<name>A0A117MC94_9EURY</name>
<comment type="caution">
    <text evidence="7">The sequence shown here is derived from an EMBL/GenBank/DDBJ whole genome shotgun (WGS) entry which is preliminary data.</text>
</comment>
<dbReference type="Proteomes" id="UP000053961">
    <property type="component" value="Unassembled WGS sequence"/>
</dbReference>
<feature type="coiled-coil region" evidence="3">
    <location>
        <begin position="662"/>
        <end position="703"/>
    </location>
</feature>
<dbReference type="InterPro" id="IPR027417">
    <property type="entry name" value="P-loop_NTPase"/>
</dbReference>
<accession>A0A117MC94</accession>
<gene>
    <name evidence="6" type="ORF">XD72_1823</name>
    <name evidence="7" type="ORF">XE07_1332</name>
</gene>
<dbReference type="SUPFAM" id="SSF52540">
    <property type="entry name" value="P-loop containing nucleoside triphosphate hydrolases"/>
    <property type="match status" value="1"/>
</dbReference>
<sequence>MRLNSLSMKNFKKYRGFVKVEFQDGLTGILGGNGSGKSTIVEAIAWALYGSRASTVRRDFIKCSRASESDDLEVRLSLNVDGQEMTILRAMRGKSLSPEARLAIDGDLVATGTREVDARLEEILKINFSDFMKTFYARQKDLDNLIKDRGSEKREYLLALLGLDEVRERALVEIRSDLKEVEGEIGRIEGAMTEIGDVDEAIGLREGEVASLAEELARARGLESDLASELGKRLEELEREAELRRSFERLNEVVGRLRSDIEERRRAISIDEKRLEEIEEGRWRLFELEPKLARLTETRGKLEELEPKRSLHQELLEKRVKIRADRENRVHALSEVEKRLERLLRERSEMEAIRPTEEEYEVLLANLETIEGKRDRYHELLSLAERERARKEAAEENVARAEEALKDLERAKLRIAEIAPAVERRRSLEERISRLEEERTKQRRKSELEERAAATRSKKDSLGAKAASLDDEISNLGDLEEREADLREREVGIDSLVGDLEEKLAGLNLRLEVSRRELSEAGEQRAKIEALGEESLCPTCERPLAGQRHLLLEKYMREAKAAEERISSFEDLREEALSRLHEAAKSREAIKNEFAILSELRSRRGEILAEKRGLVARTLELKAEIEAIGAEMGAIGPVDFDPDRFERLVAEAKSLLPLVQEHDQLQVRIEELPKKRARLEELARALENAIGNLKDLADKMEDLDYSEDLRLQVRERISALRPDHQTFSALVQRVREIPDLEEATIRVEAEVERLKIDEKMIDCEIEKLGFNPTEYQRLADEVRALGKAEEVATEIKIAMGSEGEVRRHLEESMEARSRLEAEISDAEGRLSSLNFSEERYSKALTSREEAAHRLEEARKRASDLTVRLGVAEADLERLRGEASRKEELDRKVAERRRRAQVIETTRSLTNRFMDQILVRIRNEIAVEAGRILREVTGKYGRISIDDDFNILVEDEGEFFPISRYSGGEIDMIAVSVRVAISEYLMRFSKDGPSYSFLILDEVFGSQDVEHRESMINMLRSLDDRFPQIFAISHIGEVQGQFDNSILVVEEDDGSSRIEVELR</sequence>
<evidence type="ECO:0000313" key="6">
    <source>
        <dbReference type="EMBL" id="KUK43800.1"/>
    </source>
</evidence>
<dbReference type="PATRIC" id="fig|301375.6.peg.279"/>
<evidence type="ECO:0000256" key="1">
    <source>
        <dbReference type="ARBA" id="ARBA00023054"/>
    </source>
</evidence>
<reference evidence="8 9" key="2">
    <citation type="journal article" date="2015" name="MBio">
        <title>Genome-Resolved Metagenomic Analysis Reveals Roles for Candidate Phyla and Other Microbial Community Members in Biogeochemical Transformations in Oil Reservoirs.</title>
        <authorList>
            <person name="Hu P."/>
            <person name="Tom L."/>
            <person name="Singh A."/>
            <person name="Thomas B.C."/>
            <person name="Baker B.J."/>
            <person name="Piceno Y.M."/>
            <person name="Andersen G.L."/>
            <person name="Banfield J.F."/>
        </authorList>
    </citation>
    <scope>NUCLEOTIDE SEQUENCE [LARGE SCALE GENOMIC DNA]</scope>
    <source>
        <strain evidence="6">57_489</strain>
    </source>
</reference>
<keyword evidence="1 3" id="KW-0175">Coiled coil</keyword>
<reference evidence="7" key="1">
    <citation type="journal article" date="2015" name="MBio">
        <title>Genome-resolved metagenomic analysis reveals roles for candidate phyla and other microbial community members in biogeochemical transformations in oil reservoirs.</title>
        <authorList>
            <person name="Hu P."/>
            <person name="Tom L."/>
            <person name="Singh A."/>
            <person name="Thomas B.C."/>
            <person name="Baker B.J."/>
            <person name="Piceno Y.M."/>
            <person name="Andersen G.L."/>
            <person name="Banfield J.F."/>
        </authorList>
    </citation>
    <scope>NUCLEOTIDE SEQUENCE [LARGE SCALE GENOMIC DNA]</scope>
    <source>
        <strain evidence="7">56_747</strain>
    </source>
</reference>
<feature type="compositionally biased region" description="Basic and acidic residues" evidence="4">
    <location>
        <begin position="439"/>
        <end position="462"/>
    </location>
</feature>
<dbReference type="SUPFAM" id="SSF75712">
    <property type="entry name" value="Rad50 coiled-coil Zn hook"/>
    <property type="match status" value="1"/>
</dbReference>
<dbReference type="Proteomes" id="UP000057043">
    <property type="component" value="Unassembled WGS sequence"/>
</dbReference>
<dbReference type="Gene3D" id="3.40.50.300">
    <property type="entry name" value="P-loop containing nucleotide triphosphate hydrolases"/>
    <property type="match status" value="2"/>
</dbReference>
<dbReference type="PANTHER" id="PTHR32114:SF2">
    <property type="entry name" value="ABC TRANSPORTER ABCH.3"/>
    <property type="match status" value="1"/>
</dbReference>
<feature type="region of interest" description="Disordered" evidence="4">
    <location>
        <begin position="439"/>
        <end position="466"/>
    </location>
</feature>
<feature type="domain" description="RecF/RecN/SMC N-terminal" evidence="5">
    <location>
        <begin position="3"/>
        <end position="1053"/>
    </location>
</feature>
<proteinExistence type="inferred from homology"/>
<dbReference type="PANTHER" id="PTHR32114">
    <property type="entry name" value="ABC TRANSPORTER ABCH.3"/>
    <property type="match status" value="1"/>
</dbReference>
<evidence type="ECO:0000313" key="8">
    <source>
        <dbReference type="Proteomes" id="UP000053961"/>
    </source>
</evidence>
<evidence type="ECO:0000313" key="9">
    <source>
        <dbReference type="Proteomes" id="UP000057043"/>
    </source>
</evidence>
<dbReference type="EMBL" id="LGFT01000047">
    <property type="protein sequence ID" value="KUK43800.1"/>
    <property type="molecule type" value="Genomic_DNA"/>
</dbReference>
<evidence type="ECO:0000256" key="3">
    <source>
        <dbReference type="SAM" id="Coils"/>
    </source>
</evidence>
<dbReference type="Pfam" id="PF02463">
    <property type="entry name" value="SMC_N"/>
    <property type="match status" value="1"/>
</dbReference>
<organism evidence="7 8">
    <name type="scientific">Methanothrix harundinacea</name>
    <dbReference type="NCBI Taxonomy" id="301375"/>
    <lineage>
        <taxon>Archaea</taxon>
        <taxon>Methanobacteriati</taxon>
        <taxon>Methanobacteriota</taxon>
        <taxon>Stenosarchaea group</taxon>
        <taxon>Methanomicrobia</taxon>
        <taxon>Methanotrichales</taxon>
        <taxon>Methanotrichaceae</taxon>
        <taxon>Methanothrix</taxon>
    </lineage>
</organism>
<feature type="coiled-coil region" evidence="3">
    <location>
        <begin position="552"/>
        <end position="593"/>
    </location>
</feature>
<evidence type="ECO:0000313" key="7">
    <source>
        <dbReference type="EMBL" id="KUK96146.1"/>
    </source>
</evidence>
<comment type="similarity">
    <text evidence="2">Belongs to the Sph1/Sph2 family.</text>
</comment>
<feature type="coiled-coil region" evidence="3">
    <location>
        <begin position="809"/>
        <end position="888"/>
    </location>
</feature>